<proteinExistence type="inferred from homology"/>
<sequence>MSCSLPPTRHRWSFLGLALLPLGGVAAPEEEPGALEARLETVTVVGTRTERTLDEVEATISVYGREDIERQVVRDIQDLVRYEPGVSVGGTGSRFGLEGFTIRGVGGNRVLTMVDGIRMPEEFSFGPFLSARRDFVDVDTVSRVEIARGPVSTLYGSDALGGVVAITTRSPREYLDDGDPGFLGVKTGYSSEDNSYVGAVTGAYGGERFAGLINYTYRSGDETETGGSVGGNGPGRSQADPQAIDTESLGAKLAFMPAEGHELILGLERFESTVDTTLLSNFGTVVRGTVTDSRVSGDERERERYSLEYRYDNAGGVIDSARVTLYQQTSETFQATFEEQTAPGFRAQTRQRFSTFDQEIQGLFAQGSRNLAFAGAQHTVTFGIDWYRTDNENIRDGGTFDALTGERQFQFMPLPTRDFPSTQVENRAFFLQDEIVLMDGRLRVTPGLRFDDYSADVSPDALYFEGNPGVAPPEDYDDSDLTLKLGALYRFTESVSAWGRYSEGFRAPPYDDVNVGFSNFLGGYKSIAAPNLESETSAGFEVGLRFQGDWGQAQFAAFRTEYDNFIEANAIAPAFLATGGVDPRDGLLTFQSINRGRVDIEGLEFRGRLSLEVLAPRLAAFSLEAAAAWAEGDDDNGVPVNTVDPFNAVLGLRWAPPQARWETELVWTFAADKDEEDIDGPRFASDSLHVLDLLAHIDLRDNLQLDIGVFNLLDETYLRWADTAGIAELDNPERFTRPGRNVGVTLRADW</sequence>
<dbReference type="GO" id="GO:0009279">
    <property type="term" value="C:cell outer membrane"/>
    <property type="evidence" value="ECO:0007669"/>
    <property type="project" value="UniProtKB-SubCell"/>
</dbReference>
<dbReference type="Proteomes" id="UP000029640">
    <property type="component" value="Unassembled WGS sequence"/>
</dbReference>
<evidence type="ECO:0000256" key="10">
    <source>
        <dbReference type="ARBA" id="ARBA00023237"/>
    </source>
</evidence>
<dbReference type="GO" id="GO:0044718">
    <property type="term" value="P:siderophore transmembrane transport"/>
    <property type="evidence" value="ECO:0007669"/>
    <property type="project" value="TreeGrafter"/>
</dbReference>
<dbReference type="Gene3D" id="2.40.170.20">
    <property type="entry name" value="TonB-dependent receptor, beta-barrel domain"/>
    <property type="match status" value="1"/>
</dbReference>
<comment type="similarity">
    <text evidence="2">Belongs to the TonB-dependent receptor family. Hemoglobin/haptoglobin binding protein subfamily.</text>
</comment>
<feature type="region of interest" description="Disordered" evidence="13">
    <location>
        <begin position="222"/>
        <end position="241"/>
    </location>
</feature>
<dbReference type="InterPro" id="IPR012910">
    <property type="entry name" value="Plug_dom"/>
</dbReference>
<feature type="domain" description="TonB-dependent receptor-like beta-barrel" evidence="14">
    <location>
        <begin position="290"/>
        <end position="712"/>
    </location>
</feature>
<dbReference type="PANTHER" id="PTHR30069:SF29">
    <property type="entry name" value="HEMOGLOBIN AND HEMOGLOBIN-HAPTOGLOBIN-BINDING PROTEIN 1-RELATED"/>
    <property type="match status" value="1"/>
</dbReference>
<dbReference type="NCBIfam" id="TIGR01785">
    <property type="entry name" value="TonB-hemin"/>
    <property type="match status" value="1"/>
</dbReference>
<keyword evidence="8 11" id="KW-0472">Membrane</keyword>
<dbReference type="RefSeq" id="WP_035515978.1">
    <property type="nucleotide sequence ID" value="NZ_KN234759.1"/>
</dbReference>
<evidence type="ECO:0000259" key="15">
    <source>
        <dbReference type="Pfam" id="PF07715"/>
    </source>
</evidence>
<keyword evidence="7 12" id="KW-0798">TonB box</keyword>
<evidence type="ECO:0000256" key="1">
    <source>
        <dbReference type="ARBA" id="ARBA00004571"/>
    </source>
</evidence>
<dbReference type="eggNOG" id="COG4771">
    <property type="taxonomic scope" value="Bacteria"/>
</dbReference>
<name>A0A095VNQ1_9GAMM</name>
<keyword evidence="17" id="KW-1185">Reference proteome</keyword>
<evidence type="ECO:0000313" key="16">
    <source>
        <dbReference type="EMBL" id="KGE03005.1"/>
    </source>
</evidence>
<evidence type="ECO:0000256" key="11">
    <source>
        <dbReference type="PROSITE-ProRule" id="PRU01360"/>
    </source>
</evidence>
<dbReference type="InterPro" id="IPR039426">
    <property type="entry name" value="TonB-dep_rcpt-like"/>
</dbReference>
<dbReference type="InterPro" id="IPR037066">
    <property type="entry name" value="Plug_dom_sf"/>
</dbReference>
<protein>
    <submittedName>
        <fullName evidence="16">Outer membrane vitamin B12 receptor BtuB</fullName>
    </submittedName>
</protein>
<dbReference type="GO" id="GO:0015344">
    <property type="term" value="F:siderophore uptake transmembrane transporter activity"/>
    <property type="evidence" value="ECO:0007669"/>
    <property type="project" value="TreeGrafter"/>
</dbReference>
<dbReference type="Pfam" id="PF07715">
    <property type="entry name" value="Plug"/>
    <property type="match status" value="1"/>
</dbReference>
<evidence type="ECO:0000313" key="17">
    <source>
        <dbReference type="Proteomes" id="UP000029640"/>
    </source>
</evidence>
<evidence type="ECO:0000256" key="7">
    <source>
        <dbReference type="ARBA" id="ARBA00023077"/>
    </source>
</evidence>
<dbReference type="InterPro" id="IPR010949">
    <property type="entry name" value="TonB_Hb/transfer/lactofer_rcpt"/>
</dbReference>
<dbReference type="PATRIC" id="fig|1265313.6.peg.2411"/>
<dbReference type="STRING" id="1265313.HRUBRA_02443"/>
<dbReference type="NCBIfam" id="TIGR01786">
    <property type="entry name" value="TonB-hemlactrns"/>
    <property type="match status" value="1"/>
</dbReference>
<keyword evidence="4 11" id="KW-1134">Transmembrane beta strand</keyword>
<evidence type="ECO:0000256" key="12">
    <source>
        <dbReference type="RuleBase" id="RU003357"/>
    </source>
</evidence>
<gene>
    <name evidence="16" type="ORF">HRUBRA_02443</name>
</gene>
<feature type="domain" description="TonB-dependent receptor plug" evidence="15">
    <location>
        <begin position="54"/>
        <end position="163"/>
    </location>
</feature>
<dbReference type="AlphaFoldDB" id="A0A095VNQ1"/>
<keyword evidence="5 11" id="KW-0812">Transmembrane</keyword>
<reference evidence="16 17" key="1">
    <citation type="journal article" date="2014" name="Genome Announc.">
        <title>Genome Sequence of Gammaproteobacterial Pseudohaliea rubra Type Strain DSM 19751, Isolated from Coastal Seawater of the Mediterranean Sea.</title>
        <authorList>
            <person name="Spring S."/>
            <person name="Fiebig A."/>
            <person name="Riedel T."/>
            <person name="Goker M."/>
            <person name="Klenk H.P."/>
        </authorList>
    </citation>
    <scope>NUCLEOTIDE SEQUENCE [LARGE SCALE GENOMIC DNA]</scope>
    <source>
        <strain evidence="16 17">DSM 19751</strain>
    </source>
</reference>
<dbReference type="GO" id="GO:0015232">
    <property type="term" value="F:heme transmembrane transporter activity"/>
    <property type="evidence" value="ECO:0007669"/>
    <property type="project" value="InterPro"/>
</dbReference>
<evidence type="ECO:0000256" key="9">
    <source>
        <dbReference type="ARBA" id="ARBA00023170"/>
    </source>
</evidence>
<evidence type="ECO:0000259" key="14">
    <source>
        <dbReference type="Pfam" id="PF00593"/>
    </source>
</evidence>
<dbReference type="PANTHER" id="PTHR30069">
    <property type="entry name" value="TONB-DEPENDENT OUTER MEMBRANE RECEPTOR"/>
    <property type="match status" value="1"/>
</dbReference>
<dbReference type="OrthoDB" id="9764669at2"/>
<evidence type="ECO:0000256" key="4">
    <source>
        <dbReference type="ARBA" id="ARBA00022452"/>
    </source>
</evidence>
<dbReference type="SUPFAM" id="SSF56935">
    <property type="entry name" value="Porins"/>
    <property type="match status" value="1"/>
</dbReference>
<evidence type="ECO:0000256" key="2">
    <source>
        <dbReference type="ARBA" id="ARBA00008143"/>
    </source>
</evidence>
<evidence type="ECO:0000256" key="8">
    <source>
        <dbReference type="ARBA" id="ARBA00023136"/>
    </source>
</evidence>
<evidence type="ECO:0000256" key="13">
    <source>
        <dbReference type="SAM" id="MobiDB-lite"/>
    </source>
</evidence>
<dbReference type="EMBL" id="AUVB01000077">
    <property type="protein sequence ID" value="KGE03005.1"/>
    <property type="molecule type" value="Genomic_DNA"/>
</dbReference>
<accession>A0A095VNQ1</accession>
<dbReference type="PROSITE" id="PS52016">
    <property type="entry name" value="TONB_DEPENDENT_REC_3"/>
    <property type="match status" value="1"/>
</dbReference>
<keyword evidence="9 16" id="KW-0675">Receptor</keyword>
<organism evidence="16 17">
    <name type="scientific">Pseudohaliea rubra DSM 19751</name>
    <dbReference type="NCBI Taxonomy" id="1265313"/>
    <lineage>
        <taxon>Bacteria</taxon>
        <taxon>Pseudomonadati</taxon>
        <taxon>Pseudomonadota</taxon>
        <taxon>Gammaproteobacteria</taxon>
        <taxon>Cellvibrionales</taxon>
        <taxon>Halieaceae</taxon>
        <taxon>Pseudohaliea</taxon>
    </lineage>
</organism>
<evidence type="ECO:0000256" key="3">
    <source>
        <dbReference type="ARBA" id="ARBA00022448"/>
    </source>
</evidence>
<dbReference type="CDD" id="cd01347">
    <property type="entry name" value="ligand_gated_channel"/>
    <property type="match status" value="1"/>
</dbReference>
<evidence type="ECO:0000256" key="5">
    <source>
        <dbReference type="ARBA" id="ARBA00022692"/>
    </source>
</evidence>
<dbReference type="Gene3D" id="2.170.130.10">
    <property type="entry name" value="TonB-dependent receptor, plug domain"/>
    <property type="match status" value="1"/>
</dbReference>
<dbReference type="InterPro" id="IPR036942">
    <property type="entry name" value="Beta-barrel_TonB_sf"/>
</dbReference>
<comment type="subcellular location">
    <subcellularLocation>
        <location evidence="1 11">Cell outer membrane</location>
        <topology evidence="1 11">Multi-pass membrane protein</topology>
    </subcellularLocation>
</comment>
<keyword evidence="3 11" id="KW-0813">Transport</keyword>
<keyword evidence="6" id="KW-0732">Signal</keyword>
<dbReference type="InterPro" id="IPR000531">
    <property type="entry name" value="Beta-barrel_TonB"/>
</dbReference>
<comment type="caution">
    <text evidence="16">The sequence shown here is derived from an EMBL/GenBank/DDBJ whole genome shotgun (WGS) entry which is preliminary data.</text>
</comment>
<dbReference type="InterPro" id="IPR011276">
    <property type="entry name" value="TonB_haem/Hb_rcpt"/>
</dbReference>
<dbReference type="HOGENOM" id="CLU_008287_19_0_6"/>
<keyword evidence="10 11" id="KW-0998">Cell outer membrane</keyword>
<dbReference type="Pfam" id="PF00593">
    <property type="entry name" value="TonB_dep_Rec_b-barrel"/>
    <property type="match status" value="1"/>
</dbReference>
<evidence type="ECO:0000256" key="6">
    <source>
        <dbReference type="ARBA" id="ARBA00022729"/>
    </source>
</evidence>